<dbReference type="InterPro" id="IPR001633">
    <property type="entry name" value="EAL_dom"/>
</dbReference>
<comment type="cofactor">
    <cofactor evidence="1">
        <name>Mg(2+)</name>
        <dbReference type="ChEBI" id="CHEBI:18420"/>
    </cofactor>
</comment>
<evidence type="ECO:0000256" key="2">
    <source>
        <dbReference type="PROSITE-ProRule" id="PRU00169"/>
    </source>
</evidence>
<dbReference type="SMART" id="SM00448">
    <property type="entry name" value="REC"/>
    <property type="match status" value="1"/>
</dbReference>
<dbReference type="Pfam" id="PF00990">
    <property type="entry name" value="GGDEF"/>
    <property type="match status" value="1"/>
</dbReference>
<dbReference type="Gene3D" id="3.40.50.2300">
    <property type="match status" value="1"/>
</dbReference>
<feature type="modified residue" description="4-aspartylphosphate" evidence="2">
    <location>
        <position position="53"/>
    </location>
</feature>
<dbReference type="SUPFAM" id="SSF55073">
    <property type="entry name" value="Nucleotide cyclase"/>
    <property type="match status" value="1"/>
</dbReference>
<feature type="domain" description="EAL" evidence="4">
    <location>
        <begin position="311"/>
        <end position="567"/>
    </location>
</feature>
<dbReference type="PROSITE" id="PS50887">
    <property type="entry name" value="GGDEF"/>
    <property type="match status" value="1"/>
</dbReference>
<comment type="caution">
    <text evidence="6">The sequence shown here is derived from an EMBL/GenBank/DDBJ whole genome shotgun (WGS) entry which is preliminary data.</text>
</comment>
<evidence type="ECO:0000313" key="7">
    <source>
        <dbReference type="Proteomes" id="UP000737113"/>
    </source>
</evidence>
<dbReference type="PROSITE" id="PS50110">
    <property type="entry name" value="RESPONSE_REGULATORY"/>
    <property type="match status" value="1"/>
</dbReference>
<dbReference type="Gene3D" id="3.30.70.270">
    <property type="match status" value="1"/>
</dbReference>
<proteinExistence type="predicted"/>
<reference evidence="6" key="1">
    <citation type="submission" date="2020-04" db="EMBL/GenBank/DDBJ databases">
        <title>Description of Shewanella salipaludis sp. nov., isolated from a salt marsh.</title>
        <authorList>
            <person name="Park S."/>
            <person name="Yoon J.-H."/>
        </authorList>
    </citation>
    <scope>NUCLEOTIDE SEQUENCE</scope>
    <source>
        <strain evidence="6">SHSM-M6</strain>
    </source>
</reference>
<dbReference type="InterPro" id="IPR000160">
    <property type="entry name" value="GGDEF_dom"/>
</dbReference>
<dbReference type="SUPFAM" id="SSF52172">
    <property type="entry name" value="CheY-like"/>
    <property type="match status" value="1"/>
</dbReference>
<dbReference type="Pfam" id="PF00563">
    <property type="entry name" value="EAL"/>
    <property type="match status" value="1"/>
</dbReference>
<dbReference type="SMART" id="SM00052">
    <property type="entry name" value="EAL"/>
    <property type="match status" value="1"/>
</dbReference>
<dbReference type="Pfam" id="PF00072">
    <property type="entry name" value="Response_reg"/>
    <property type="match status" value="1"/>
</dbReference>
<dbReference type="FunFam" id="3.30.70.270:FF:000001">
    <property type="entry name" value="Diguanylate cyclase domain protein"/>
    <property type="match status" value="1"/>
</dbReference>
<keyword evidence="2" id="KW-0597">Phosphoprotein</keyword>
<dbReference type="PROSITE" id="PS50883">
    <property type="entry name" value="EAL"/>
    <property type="match status" value="1"/>
</dbReference>
<organism evidence="6 7">
    <name type="scientific">Shewanella salipaludis</name>
    <dbReference type="NCBI Taxonomy" id="2723052"/>
    <lineage>
        <taxon>Bacteria</taxon>
        <taxon>Pseudomonadati</taxon>
        <taxon>Pseudomonadota</taxon>
        <taxon>Gammaproteobacteria</taxon>
        <taxon>Alteromonadales</taxon>
        <taxon>Shewanellaceae</taxon>
        <taxon>Shewanella</taxon>
    </lineage>
</organism>
<feature type="domain" description="Response regulatory" evidence="3">
    <location>
        <begin position="2"/>
        <end position="119"/>
    </location>
</feature>
<dbReference type="InterPro" id="IPR011006">
    <property type="entry name" value="CheY-like_superfamily"/>
</dbReference>
<dbReference type="CDD" id="cd01949">
    <property type="entry name" value="GGDEF"/>
    <property type="match status" value="1"/>
</dbReference>
<dbReference type="Proteomes" id="UP000737113">
    <property type="component" value="Unassembled WGS sequence"/>
</dbReference>
<dbReference type="SMART" id="SM00267">
    <property type="entry name" value="GGDEF"/>
    <property type="match status" value="1"/>
</dbReference>
<keyword evidence="7" id="KW-1185">Reference proteome</keyword>
<evidence type="ECO:0000259" key="4">
    <source>
        <dbReference type="PROSITE" id="PS50883"/>
    </source>
</evidence>
<evidence type="ECO:0000313" key="6">
    <source>
        <dbReference type="EMBL" id="NMH66353.1"/>
    </source>
</evidence>
<evidence type="ECO:0000256" key="1">
    <source>
        <dbReference type="ARBA" id="ARBA00001946"/>
    </source>
</evidence>
<dbReference type="EMBL" id="JAAXYH010000011">
    <property type="protein sequence ID" value="NMH66353.1"/>
    <property type="molecule type" value="Genomic_DNA"/>
</dbReference>
<dbReference type="Gene3D" id="3.20.20.450">
    <property type="entry name" value="EAL domain"/>
    <property type="match status" value="1"/>
</dbReference>
<dbReference type="GO" id="GO:0000160">
    <property type="term" value="P:phosphorelay signal transduction system"/>
    <property type="evidence" value="ECO:0007669"/>
    <property type="project" value="InterPro"/>
</dbReference>
<dbReference type="RefSeq" id="WP_169565079.1">
    <property type="nucleotide sequence ID" value="NZ_JAAXYH010000011.1"/>
</dbReference>
<name>A0A972JJP9_9GAMM</name>
<dbReference type="InterPro" id="IPR052155">
    <property type="entry name" value="Biofilm_reg_signaling"/>
</dbReference>
<dbReference type="NCBIfam" id="TIGR00254">
    <property type="entry name" value="GGDEF"/>
    <property type="match status" value="1"/>
</dbReference>
<dbReference type="PANTHER" id="PTHR44757:SF2">
    <property type="entry name" value="BIOFILM ARCHITECTURE MAINTENANCE PROTEIN MBAA"/>
    <property type="match status" value="1"/>
</dbReference>
<dbReference type="CDD" id="cd01948">
    <property type="entry name" value="EAL"/>
    <property type="match status" value="1"/>
</dbReference>
<dbReference type="InterPro" id="IPR029787">
    <property type="entry name" value="Nucleotide_cyclase"/>
</dbReference>
<dbReference type="GO" id="GO:0003824">
    <property type="term" value="F:catalytic activity"/>
    <property type="evidence" value="ECO:0007669"/>
    <property type="project" value="UniProtKB-ARBA"/>
</dbReference>
<feature type="domain" description="GGDEF" evidence="5">
    <location>
        <begin position="169"/>
        <end position="302"/>
    </location>
</feature>
<dbReference type="InterPro" id="IPR001789">
    <property type="entry name" value="Sig_transdc_resp-reg_receiver"/>
</dbReference>
<gene>
    <name evidence="6" type="ORF">HC757_14420</name>
</gene>
<dbReference type="PANTHER" id="PTHR44757">
    <property type="entry name" value="DIGUANYLATE CYCLASE DGCP"/>
    <property type="match status" value="1"/>
</dbReference>
<sequence>MEVLIIDDDELDRMAIIRAMRHAEVEVNFAQATTAQQGLILANAQRFDVVLLDFRLPDCDGIEVLKMLRSTGACQTAIVMLSQQEDETLAAQALEAGAQDFLLKDEVNSRRLWRAVYQAQHRYRLEEALHNSRNELRQLAECDPLTGLANRYDFERALQLGVGRANRGGTLAVLLLDVDRFKQVNDTYGHGVGDRLLIEVARRLKPVIRESDLLARLGGDEFVVLLQDLARDEQAILLAERIVASFHEPMLCDGISLRVTASIGIAVYGDSANNTLDLMKCADIALYRAKQAGRNQSHFYSKQLHQAVRKRMALERDIRNALAQQEFKLYYQAQIDAKNGQLIGLEALLRWEHPSRGVLLPADFLIMAEEIGLMPEIGKWVLQSACRQVHAWRNCLAPDGLCLAIAINLSAGQLQEQDLFETIDRALADSGLDAGLLELEITEHALIKNPQNIAAKLAKIAARGVRLSLDDFGTGFSSFEHLKLFPIHALKIDRIFVSGIGQGEAQDRLLAAMIRFAKALGLKVVAEGVETNAQAQFCCAHGCDFQQGYFYAEALPATEFESRFLLA</sequence>
<dbReference type="InterPro" id="IPR043128">
    <property type="entry name" value="Rev_trsase/Diguanyl_cyclase"/>
</dbReference>
<dbReference type="AlphaFoldDB" id="A0A972JJP9"/>
<dbReference type="SUPFAM" id="SSF141868">
    <property type="entry name" value="EAL domain-like"/>
    <property type="match status" value="1"/>
</dbReference>
<dbReference type="InterPro" id="IPR035919">
    <property type="entry name" value="EAL_sf"/>
</dbReference>
<protein>
    <submittedName>
        <fullName evidence="6">EAL domain-containing protein</fullName>
    </submittedName>
</protein>
<evidence type="ECO:0000259" key="3">
    <source>
        <dbReference type="PROSITE" id="PS50110"/>
    </source>
</evidence>
<dbReference type="CDD" id="cd00156">
    <property type="entry name" value="REC"/>
    <property type="match status" value="1"/>
</dbReference>
<accession>A0A972JJP9</accession>
<evidence type="ECO:0000259" key="5">
    <source>
        <dbReference type="PROSITE" id="PS50887"/>
    </source>
</evidence>